<dbReference type="GO" id="GO:0008237">
    <property type="term" value="F:metallopeptidase activity"/>
    <property type="evidence" value="ECO:0007669"/>
    <property type="project" value="InterPro"/>
</dbReference>
<dbReference type="PANTHER" id="PTHR38478:SF1">
    <property type="entry name" value="ZINC DEPENDENT METALLOPROTEASE DOMAIN LIPOPROTEIN"/>
    <property type="match status" value="1"/>
</dbReference>
<proteinExistence type="predicted"/>
<dbReference type="EMBL" id="BSNX01000073">
    <property type="protein sequence ID" value="GLQ75508.1"/>
    <property type="molecule type" value="Genomic_DNA"/>
</dbReference>
<feature type="domain" description="EcxA zinc-binding" evidence="2">
    <location>
        <begin position="575"/>
        <end position="646"/>
    </location>
</feature>
<dbReference type="Pfam" id="PF16313">
    <property type="entry name" value="DUF4953"/>
    <property type="match status" value="1"/>
</dbReference>
<evidence type="ECO:0000313" key="4">
    <source>
        <dbReference type="Proteomes" id="UP001156690"/>
    </source>
</evidence>
<reference evidence="4" key="1">
    <citation type="journal article" date="2019" name="Int. J. Syst. Evol. Microbiol.">
        <title>The Global Catalogue of Microorganisms (GCM) 10K type strain sequencing project: providing services to taxonomists for standard genome sequencing and annotation.</title>
        <authorList>
            <consortium name="The Broad Institute Genomics Platform"/>
            <consortium name="The Broad Institute Genome Sequencing Center for Infectious Disease"/>
            <person name="Wu L."/>
            <person name="Ma J."/>
        </authorList>
    </citation>
    <scope>NUCLEOTIDE SEQUENCE [LARGE SCALE GENOMIC DNA]</scope>
    <source>
        <strain evidence="4">NBRC 15640</strain>
    </source>
</reference>
<dbReference type="PROSITE" id="PS51257">
    <property type="entry name" value="PROKAR_LIPOPROTEIN"/>
    <property type="match status" value="1"/>
</dbReference>
<gene>
    <name evidence="3" type="ORF">GCM10007932_48700</name>
</gene>
<dbReference type="InterPro" id="IPR024079">
    <property type="entry name" value="MetalloPept_cat_dom_sf"/>
</dbReference>
<feature type="chain" id="PRO_5043741867" description="EcxA zinc-binding domain-containing protein" evidence="1">
    <location>
        <begin position="22"/>
        <end position="1318"/>
    </location>
</feature>
<dbReference type="SUPFAM" id="SSF55486">
    <property type="entry name" value="Metalloproteases ('zincins'), catalytic domain"/>
    <property type="match status" value="1"/>
</dbReference>
<evidence type="ECO:0000256" key="1">
    <source>
        <dbReference type="SAM" id="SignalP"/>
    </source>
</evidence>
<dbReference type="Gene3D" id="3.40.390.10">
    <property type="entry name" value="Collagenase (Catalytic Domain)"/>
    <property type="match status" value="1"/>
</dbReference>
<dbReference type="InterPro" id="IPR032534">
    <property type="entry name" value="EcxA_zinc-bd"/>
</dbReference>
<comment type="caution">
    <text evidence="3">The sequence shown here is derived from an EMBL/GenBank/DDBJ whole genome shotgun (WGS) entry which is preliminary data.</text>
</comment>
<sequence length="1318" mass="148724">MYFRKLAIVAAIGLAITGCGADDQAYEYKFKDPSLVSVTSITNLQPVLSNKNDSGESAIREIPIPGIWLYRPSTSSAPRDSGMYAFYSGSGEGYPVRLKLVESGLVAVKIDPDKVRYDSSNPGQLEDSRWPNEKEETRVFLIPGEYESYRCKEDSYGDCTNKEEKVPDLELKWYERSHFLPEYESFSAYVDDVNDYYGEGSKETSVAKHEFNPSNGVINIELEKHFKEGIGKGRFFYSLVRLDTVSDKSYTPIYQAPADQQKFGFFTRDFKKPDSNGSTSGEFSQGEYLKRFSPNLKTIDFYLNDEFFEPGNEIWRQATIETVSIMARQMQEIGVPPVRIINPNNAAGKVSGDLRHNAINMFAEPGTSLLGYGPSTSNPFTGEIISAYTNMYPGTILRGVPRQWDQFATIYNNGRLADQANVEKQVTDSIASAQQGAVATVSEEVQSESTSSGYSYEVSAEEVNEYFEQKQILSLTEQIQSHEAYSQLSGEAFDVVSETLDKEKVEEFWSRNTMFSADNVWVSATGKNSLPGFEFVAEGYIDTNTQKMKDWSELNSVQRDKVNRIFGVHNYKTTLVHEIGHNLGLRHNFEGSTDSANFHTDQMVTDYNLRGKPAMSSIMDYAPSELDIEPVLGPYDLAALRIGYKREVEVSDGKFKSLSDYDRKYANQYVQADTPENTERSEYSPLIQLELDLKEQAAESGTVALDIKEFAFCTDGNVGRNWACDRHDEGTNAEESTRYHYQYTQNLHQLFNFREDAYSFTEANTIGRYFFFRNRLMDVASQGMLSWGLLETYSERWGYDTPDALGKRACEISANDFFCHAYNAAQTSAEYMVSILATPEKTCQVKATKSGNRISYENIPLHEMYSKVRWKVDATHEYPMNCFDENLTDGLAIYNRENRSTDADYEVLAELKGGEFMNHQTASSTVNHEISDWRNLDEIDAFGVWFFRPIAAELIASRDMVRGGNTAMIDIPYVREKVDELVKHWTSGTAYSGYQFVNAAGAPVVSLAEYKPDYSEQKVSRMPYPVNVVMSWFANTNINSDTNLVSATLKTLASEASSEDPEKRFAARSFIDSISVHDTTGQADRLNHVQLELDGVRYSAGIPNTIARSMIQNAQQSNVFKVEQVLLSYVLSNRLDEARTYKTNFDTAFANALEQGAPQFGQFMSSAPHSTIIQQIGAYEVMTRAENIRKGLDDGSITDFAAALWTMTQQLVTDGILISSTKENCMYEFANGVCAVIGERRYTKEYVDIVNYQNGWISDFFAEVKESARLFEANFLQANKAHELFVFEPTIIGRFLGNDFESLKHDQVKMISKLPVVE</sequence>
<organism evidence="3 4">
    <name type="scientific">Vibrio penaeicida</name>
    <dbReference type="NCBI Taxonomy" id="104609"/>
    <lineage>
        <taxon>Bacteria</taxon>
        <taxon>Pseudomonadati</taxon>
        <taxon>Pseudomonadota</taxon>
        <taxon>Gammaproteobacteria</taxon>
        <taxon>Vibrionales</taxon>
        <taxon>Vibrionaceae</taxon>
        <taxon>Vibrio</taxon>
    </lineage>
</organism>
<dbReference type="RefSeq" id="WP_224055197.1">
    <property type="nucleotide sequence ID" value="NZ_AP025144.1"/>
</dbReference>
<evidence type="ECO:0000259" key="2">
    <source>
        <dbReference type="Pfam" id="PF16313"/>
    </source>
</evidence>
<dbReference type="Proteomes" id="UP001156690">
    <property type="component" value="Unassembled WGS sequence"/>
</dbReference>
<evidence type="ECO:0000313" key="3">
    <source>
        <dbReference type="EMBL" id="GLQ75508.1"/>
    </source>
</evidence>
<dbReference type="PANTHER" id="PTHR38478">
    <property type="entry name" value="PEPTIDASE M1A AND M12B"/>
    <property type="match status" value="1"/>
</dbReference>
<keyword evidence="1" id="KW-0732">Signal</keyword>
<name>A0AAV5NY82_9VIBR</name>
<accession>A0AAV5NY82</accession>
<feature type="signal peptide" evidence="1">
    <location>
        <begin position="1"/>
        <end position="21"/>
    </location>
</feature>
<protein>
    <recommendedName>
        <fullName evidence="2">EcxA zinc-binding domain-containing protein</fullName>
    </recommendedName>
</protein>
<keyword evidence="4" id="KW-1185">Reference proteome</keyword>